<proteinExistence type="inferred from homology"/>
<dbReference type="InterPro" id="IPR052563">
    <property type="entry name" value="FliK"/>
</dbReference>
<keyword evidence="6" id="KW-0969">Cilium</keyword>
<evidence type="ECO:0000313" key="7">
    <source>
        <dbReference type="Proteomes" id="UP001597090"/>
    </source>
</evidence>
<feature type="region of interest" description="Disordered" evidence="4">
    <location>
        <begin position="1"/>
        <end position="79"/>
    </location>
</feature>
<dbReference type="InterPro" id="IPR021136">
    <property type="entry name" value="Flagellar_hook_control-like_C"/>
</dbReference>
<evidence type="ECO:0000256" key="2">
    <source>
        <dbReference type="ARBA" id="ARBA00009149"/>
    </source>
</evidence>
<organism evidence="6 7">
    <name type="scientific">Lysobacter koreensis</name>
    <dbReference type="NCBI Taxonomy" id="266122"/>
    <lineage>
        <taxon>Bacteria</taxon>
        <taxon>Pseudomonadati</taxon>
        <taxon>Pseudomonadota</taxon>
        <taxon>Gammaproteobacteria</taxon>
        <taxon>Lysobacterales</taxon>
        <taxon>Lysobacteraceae</taxon>
        <taxon>Lysobacter</taxon>
    </lineage>
</organism>
<sequence length="384" mass="37370">MIGAASASIAAPPAAPSMGSVNGRSPKSGAGEGHDASTRMARHPTERASLAAEGPTADAAPANAESPAEVAQDRSAREPAAASDFASLLAASASAEAPAAPALAATPSAIATPADTNAADTSATPALPDQLLALLSGSWVQPVAADGVAPPATGAGAPATPMTAAPGAAPAGLPLPNPGADGATAKASGASFAALAELAAAALTPESAGGAAASAAVDGLSAYDGSSLTAATPLAAAAPLRAAMPTTPLALPANPDAGFDDGFGARIAWMAEQRLGHAEIRLNPEHVGPIEVRVQLDGSRVSAEFHSAHAEVRQAIEASLPRLRELLGQHGLQLGQADVGQRQPGQAHSARASAGGHAAATDDAHAPTTAPARMHSRGLLDEYA</sequence>
<dbReference type="RefSeq" id="WP_386812006.1">
    <property type="nucleotide sequence ID" value="NZ_JBHTIH010000003.1"/>
</dbReference>
<dbReference type="PANTHER" id="PTHR37533:SF2">
    <property type="entry name" value="FLAGELLAR HOOK-LENGTH CONTROL PROTEIN"/>
    <property type="match status" value="1"/>
</dbReference>
<reference evidence="7" key="1">
    <citation type="journal article" date="2019" name="Int. J. Syst. Evol. Microbiol.">
        <title>The Global Catalogue of Microorganisms (GCM) 10K type strain sequencing project: providing services to taxonomists for standard genome sequencing and annotation.</title>
        <authorList>
            <consortium name="The Broad Institute Genomics Platform"/>
            <consortium name="The Broad Institute Genome Sequencing Center for Infectious Disease"/>
            <person name="Wu L."/>
            <person name="Ma J."/>
        </authorList>
    </citation>
    <scope>NUCLEOTIDE SEQUENCE [LARGE SCALE GENOMIC DNA]</scope>
    <source>
        <strain evidence="7">CCUG 55491</strain>
    </source>
</reference>
<evidence type="ECO:0000256" key="4">
    <source>
        <dbReference type="SAM" id="MobiDB-lite"/>
    </source>
</evidence>
<comment type="similarity">
    <text evidence="2">Belongs to the FliK family.</text>
</comment>
<keyword evidence="3" id="KW-1005">Bacterial flagellum biogenesis</keyword>
<evidence type="ECO:0000256" key="1">
    <source>
        <dbReference type="ARBA" id="ARBA00003944"/>
    </source>
</evidence>
<keyword evidence="7" id="KW-1185">Reference proteome</keyword>
<dbReference type="PANTHER" id="PTHR37533">
    <property type="entry name" value="FLAGELLAR HOOK-LENGTH CONTROL PROTEIN"/>
    <property type="match status" value="1"/>
</dbReference>
<protein>
    <submittedName>
        <fullName evidence="6">Flagellar hook-length control protein FliK</fullName>
    </submittedName>
</protein>
<dbReference type="Proteomes" id="UP001597090">
    <property type="component" value="Unassembled WGS sequence"/>
</dbReference>
<dbReference type="Pfam" id="PF02120">
    <property type="entry name" value="Flg_hook"/>
    <property type="match status" value="1"/>
</dbReference>
<keyword evidence="6" id="KW-0282">Flagellum</keyword>
<dbReference type="InterPro" id="IPR038610">
    <property type="entry name" value="FliK-like_C_sf"/>
</dbReference>
<feature type="compositionally biased region" description="Low complexity" evidence="4">
    <location>
        <begin position="1"/>
        <end position="12"/>
    </location>
</feature>
<evidence type="ECO:0000259" key="5">
    <source>
        <dbReference type="Pfam" id="PF02120"/>
    </source>
</evidence>
<feature type="region of interest" description="Disordered" evidence="4">
    <location>
        <begin position="338"/>
        <end position="384"/>
    </location>
</feature>
<dbReference type="CDD" id="cd17470">
    <property type="entry name" value="T3SS_Flik_C"/>
    <property type="match status" value="1"/>
</dbReference>
<accession>A0ABW2YM97</accession>
<name>A0ABW2YM97_9GAMM</name>
<keyword evidence="6" id="KW-0966">Cell projection</keyword>
<feature type="domain" description="Flagellar hook-length control protein-like C-terminal" evidence="5">
    <location>
        <begin position="266"/>
        <end position="347"/>
    </location>
</feature>
<feature type="compositionally biased region" description="Low complexity" evidence="4">
    <location>
        <begin position="51"/>
        <end position="70"/>
    </location>
</feature>
<dbReference type="Gene3D" id="3.30.750.140">
    <property type="match status" value="1"/>
</dbReference>
<dbReference type="EMBL" id="JBHTIH010000003">
    <property type="protein sequence ID" value="MFD0738986.1"/>
    <property type="molecule type" value="Genomic_DNA"/>
</dbReference>
<comment type="function">
    <text evidence="1">Controls the length of the flagellar hook.</text>
</comment>
<dbReference type="InterPro" id="IPR001635">
    <property type="entry name" value="Flag_hook_Flik"/>
</dbReference>
<comment type="caution">
    <text evidence="6">The sequence shown here is derived from an EMBL/GenBank/DDBJ whole genome shotgun (WGS) entry which is preliminary data.</text>
</comment>
<gene>
    <name evidence="6" type="ORF">ACFQZQ_06795</name>
</gene>
<evidence type="ECO:0000256" key="3">
    <source>
        <dbReference type="ARBA" id="ARBA00022795"/>
    </source>
</evidence>
<dbReference type="PRINTS" id="PR01007">
    <property type="entry name" value="FLGHOOKFLIK"/>
</dbReference>
<evidence type="ECO:0000313" key="6">
    <source>
        <dbReference type="EMBL" id="MFD0738986.1"/>
    </source>
</evidence>
<feature type="compositionally biased region" description="Low complexity" evidence="4">
    <location>
        <begin position="347"/>
        <end position="359"/>
    </location>
</feature>